<feature type="transmembrane region" description="Helical" evidence="2">
    <location>
        <begin position="188"/>
        <end position="212"/>
    </location>
</feature>
<protein>
    <submittedName>
        <fullName evidence="4">Uncharacterized protein</fullName>
    </submittedName>
</protein>
<evidence type="ECO:0000256" key="1">
    <source>
        <dbReference type="SAM" id="MobiDB-lite"/>
    </source>
</evidence>
<name>A0ABP0FV84_CLALP</name>
<evidence type="ECO:0000313" key="4">
    <source>
        <dbReference type="EMBL" id="CAK8682441.1"/>
    </source>
</evidence>
<dbReference type="Proteomes" id="UP001642483">
    <property type="component" value="Unassembled WGS sequence"/>
</dbReference>
<sequence>MLSLLRHIPILLLSFVVCDETEPIVCSALSYGKVRVVWQFQLSHSHLDDDHVLFYDVSWFYREDFDAVKGSDVIKDFRDYVDYEYENELNRYDNDGLDYDVIIEDLATAFGLSSFDYIAVVGKNHVIIDNLHGNKTLDVSVRGFWKDPDVTRGVSPEDNPYLRCVIKLPGYVESVTSPPTDQSELDTWRWFVIIPGSFLTLIVALFVLLVIYRSHSRKRICQSPVNHFATSWNEDSHTQYRHYVVTAEDCWTPSTLDGVSTEYNSSFADSDTYGMFHYRHSLTTVTEEPDVEEQRKSKPINTKKIVARQHAKYRQGTPQTPRSTSSRSRTWAPSRSSRLSDLGSTSLWWSEDESEADDVIMRRRCNRLVRERKHRQVAPLEKELSDVTIRSSEETTWLLHRNVNKAPTRTETPAVTSRRRDSYCPGGRSRLHQTKSTLNIFPV</sequence>
<feature type="signal peptide" evidence="3">
    <location>
        <begin position="1"/>
        <end position="18"/>
    </location>
</feature>
<feature type="chain" id="PRO_5046655811" evidence="3">
    <location>
        <begin position="19"/>
        <end position="443"/>
    </location>
</feature>
<keyword evidence="2" id="KW-0472">Membrane</keyword>
<keyword evidence="3" id="KW-0732">Signal</keyword>
<keyword evidence="2" id="KW-0812">Transmembrane</keyword>
<organism evidence="4 5">
    <name type="scientific">Clavelina lepadiformis</name>
    <name type="common">Light-bulb sea squirt</name>
    <name type="synonym">Ascidia lepadiformis</name>
    <dbReference type="NCBI Taxonomy" id="159417"/>
    <lineage>
        <taxon>Eukaryota</taxon>
        <taxon>Metazoa</taxon>
        <taxon>Chordata</taxon>
        <taxon>Tunicata</taxon>
        <taxon>Ascidiacea</taxon>
        <taxon>Aplousobranchia</taxon>
        <taxon>Clavelinidae</taxon>
        <taxon>Clavelina</taxon>
    </lineage>
</organism>
<reference evidence="4 5" key="1">
    <citation type="submission" date="2024-02" db="EMBL/GenBank/DDBJ databases">
        <authorList>
            <person name="Daric V."/>
            <person name="Darras S."/>
        </authorList>
    </citation>
    <scope>NUCLEOTIDE SEQUENCE [LARGE SCALE GENOMIC DNA]</scope>
</reference>
<evidence type="ECO:0000313" key="5">
    <source>
        <dbReference type="Proteomes" id="UP001642483"/>
    </source>
</evidence>
<keyword evidence="2" id="KW-1133">Transmembrane helix</keyword>
<evidence type="ECO:0000256" key="2">
    <source>
        <dbReference type="SAM" id="Phobius"/>
    </source>
</evidence>
<keyword evidence="5" id="KW-1185">Reference proteome</keyword>
<feature type="compositionally biased region" description="Low complexity" evidence="1">
    <location>
        <begin position="317"/>
        <end position="337"/>
    </location>
</feature>
<gene>
    <name evidence="4" type="ORF">CVLEPA_LOCUS13103</name>
</gene>
<accession>A0ABP0FV84</accession>
<feature type="region of interest" description="Disordered" evidence="1">
    <location>
        <begin position="287"/>
        <end position="341"/>
    </location>
</feature>
<dbReference type="EMBL" id="CAWYQH010000090">
    <property type="protein sequence ID" value="CAK8682441.1"/>
    <property type="molecule type" value="Genomic_DNA"/>
</dbReference>
<evidence type="ECO:0000256" key="3">
    <source>
        <dbReference type="SAM" id="SignalP"/>
    </source>
</evidence>
<proteinExistence type="predicted"/>
<comment type="caution">
    <text evidence="4">The sequence shown here is derived from an EMBL/GenBank/DDBJ whole genome shotgun (WGS) entry which is preliminary data.</text>
</comment>